<dbReference type="AlphaFoldDB" id="A0A194WTA5"/>
<evidence type="ECO:0000313" key="2">
    <source>
        <dbReference type="EMBL" id="KUJ11181.1"/>
    </source>
</evidence>
<dbReference type="KEGG" id="psco:LY89DRAFT_239182"/>
<protein>
    <recommendedName>
        <fullName evidence="4">Secreted protein</fullName>
    </recommendedName>
</protein>
<sequence>MSDSYSLLRIHKNGYLLLFVFSMALALTSVSEHEETVTVNDVPKSELQFHGLPRRFVGFLVRVCLIFHRHTPEYALIVMLRRQNMLARISLNRKS</sequence>
<reference evidence="2 3" key="1">
    <citation type="submission" date="2015-10" db="EMBL/GenBank/DDBJ databases">
        <title>Full genome of DAOMC 229536 Phialocephala scopiformis, a fungal endophyte of spruce producing the potent anti-insectan compound rugulosin.</title>
        <authorList>
            <consortium name="DOE Joint Genome Institute"/>
            <person name="Walker A.K."/>
            <person name="Frasz S.L."/>
            <person name="Seifert K.A."/>
            <person name="Miller J.D."/>
            <person name="Mondo S.J."/>
            <person name="Labutti K."/>
            <person name="Lipzen A."/>
            <person name="Dockter R."/>
            <person name="Kennedy M."/>
            <person name="Grigoriev I.V."/>
            <person name="Spatafora J.W."/>
        </authorList>
    </citation>
    <scope>NUCLEOTIDE SEQUENCE [LARGE SCALE GENOMIC DNA]</scope>
    <source>
        <strain evidence="2 3">CBS 120377</strain>
    </source>
</reference>
<keyword evidence="1" id="KW-0732">Signal</keyword>
<dbReference type="GeneID" id="28815815"/>
<dbReference type="EMBL" id="KQ947427">
    <property type="protein sequence ID" value="KUJ11181.1"/>
    <property type="molecule type" value="Genomic_DNA"/>
</dbReference>
<dbReference type="Proteomes" id="UP000070700">
    <property type="component" value="Unassembled WGS sequence"/>
</dbReference>
<organism evidence="2 3">
    <name type="scientific">Mollisia scopiformis</name>
    <name type="common">Conifer needle endophyte fungus</name>
    <name type="synonym">Phialocephala scopiformis</name>
    <dbReference type="NCBI Taxonomy" id="149040"/>
    <lineage>
        <taxon>Eukaryota</taxon>
        <taxon>Fungi</taxon>
        <taxon>Dikarya</taxon>
        <taxon>Ascomycota</taxon>
        <taxon>Pezizomycotina</taxon>
        <taxon>Leotiomycetes</taxon>
        <taxon>Helotiales</taxon>
        <taxon>Mollisiaceae</taxon>
        <taxon>Mollisia</taxon>
    </lineage>
</organism>
<accession>A0A194WTA5</accession>
<proteinExistence type="predicted"/>
<name>A0A194WTA5_MOLSC</name>
<feature type="chain" id="PRO_5008267421" description="Secreted protein" evidence="1">
    <location>
        <begin position="27"/>
        <end position="95"/>
    </location>
</feature>
<evidence type="ECO:0008006" key="4">
    <source>
        <dbReference type="Google" id="ProtNLM"/>
    </source>
</evidence>
<feature type="signal peptide" evidence="1">
    <location>
        <begin position="1"/>
        <end position="26"/>
    </location>
</feature>
<gene>
    <name evidence="2" type="ORF">LY89DRAFT_239182</name>
</gene>
<dbReference type="InParanoid" id="A0A194WTA5"/>
<keyword evidence="3" id="KW-1185">Reference proteome</keyword>
<dbReference type="RefSeq" id="XP_018065536.1">
    <property type="nucleotide sequence ID" value="XM_018206089.1"/>
</dbReference>
<evidence type="ECO:0000256" key="1">
    <source>
        <dbReference type="SAM" id="SignalP"/>
    </source>
</evidence>
<evidence type="ECO:0000313" key="3">
    <source>
        <dbReference type="Proteomes" id="UP000070700"/>
    </source>
</evidence>